<dbReference type="AlphaFoldDB" id="A0A1Y3KA68"/>
<organism evidence="1 2">
    <name type="scientific">Pseudomonas putida</name>
    <name type="common">Arthrobacter siderocapsulatus</name>
    <dbReference type="NCBI Taxonomy" id="303"/>
    <lineage>
        <taxon>Bacteria</taxon>
        <taxon>Pseudomonadati</taxon>
        <taxon>Pseudomonadota</taxon>
        <taxon>Gammaproteobacteria</taxon>
        <taxon>Pseudomonadales</taxon>
        <taxon>Pseudomonadaceae</taxon>
        <taxon>Pseudomonas</taxon>
    </lineage>
</organism>
<proteinExistence type="predicted"/>
<reference evidence="1 2" key="1">
    <citation type="submission" date="2017-05" db="EMBL/GenBank/DDBJ databases">
        <title>Whole genome sequence of Pseudomonas putida isolate 1312 commercialized as a biostimulant.</title>
        <authorList>
            <person name="Crovadore J."/>
            <person name="Blanc P."/>
            <person name="Chablais R."/>
            <person name="Cochard B."/>
            <person name="Grizard D."/>
            <person name="Lefort F."/>
        </authorList>
    </citation>
    <scope>NUCLEOTIDE SEQUENCE [LARGE SCALE GENOMIC DNA]</scope>
    <source>
        <strain evidence="1 2">1312</strain>
    </source>
</reference>
<gene>
    <name evidence="1" type="ORF">B8W72_29925</name>
</gene>
<sequence>MFRSSIGHRSDTQKQEDERFMQALREISTLEAKDGRLSMGAADLQEQVETLHKAGKRLVDQQD</sequence>
<evidence type="ECO:0000313" key="2">
    <source>
        <dbReference type="Proteomes" id="UP000196082"/>
    </source>
</evidence>
<protein>
    <submittedName>
        <fullName evidence="1">Uncharacterized protein</fullName>
    </submittedName>
</protein>
<comment type="caution">
    <text evidence="1">The sequence shown here is derived from an EMBL/GenBank/DDBJ whole genome shotgun (WGS) entry which is preliminary data.</text>
</comment>
<accession>A0A1Y3KA68</accession>
<evidence type="ECO:0000313" key="1">
    <source>
        <dbReference type="EMBL" id="OUM22669.1"/>
    </source>
</evidence>
<dbReference type="Proteomes" id="UP000196082">
    <property type="component" value="Unassembled WGS sequence"/>
</dbReference>
<dbReference type="RefSeq" id="WP_086979356.1">
    <property type="nucleotide sequence ID" value="NZ_NFSB01000091.1"/>
</dbReference>
<name>A0A1Y3KA68_PSEPU</name>
<dbReference type="EMBL" id="NFSB01000091">
    <property type="protein sequence ID" value="OUM22669.1"/>
    <property type="molecule type" value="Genomic_DNA"/>
</dbReference>